<dbReference type="Pfam" id="PF21526">
    <property type="entry name" value="PGRS"/>
    <property type="match status" value="1"/>
</dbReference>
<dbReference type="Proteomes" id="UP000020681">
    <property type="component" value="Unassembled WGS sequence"/>
</dbReference>
<evidence type="ECO:0000313" key="2">
    <source>
        <dbReference type="EMBL" id="EUA86369.1"/>
    </source>
</evidence>
<dbReference type="InterPro" id="IPR048996">
    <property type="entry name" value="PGRS_rpt"/>
</dbReference>
<organism evidence="2 3">
    <name type="scientific">Mycobacterium ulcerans str. Harvey</name>
    <dbReference type="NCBI Taxonomy" id="1299332"/>
    <lineage>
        <taxon>Bacteria</taxon>
        <taxon>Bacillati</taxon>
        <taxon>Actinomycetota</taxon>
        <taxon>Actinomycetes</taxon>
        <taxon>Mycobacteriales</taxon>
        <taxon>Mycobacteriaceae</taxon>
        <taxon>Mycobacterium</taxon>
        <taxon>Mycobacterium ulcerans group</taxon>
    </lineage>
</organism>
<dbReference type="EMBL" id="JAOL01000175">
    <property type="protein sequence ID" value="EUA86369.1"/>
    <property type="molecule type" value="Genomic_DNA"/>
</dbReference>
<dbReference type="InterPro" id="IPR000084">
    <property type="entry name" value="PE-PGRS_N"/>
</dbReference>
<comment type="caution">
    <text evidence="2">The sequence shown here is derived from an EMBL/GenBank/DDBJ whole genome shotgun (WGS) entry which is preliminary data.</text>
</comment>
<dbReference type="Pfam" id="PF00934">
    <property type="entry name" value="PE"/>
    <property type="match status" value="1"/>
</dbReference>
<reference evidence="2 3" key="1">
    <citation type="submission" date="2014-01" db="EMBL/GenBank/DDBJ databases">
        <authorList>
            <person name="Dobos K."/>
            <person name="Lenaerts A."/>
            <person name="Ordway D."/>
            <person name="DeGroote M.A."/>
            <person name="Parker T."/>
            <person name="Sizemore C."/>
            <person name="Tallon L.J."/>
            <person name="Sadzewicz L.K."/>
            <person name="Sengamalay N."/>
            <person name="Fraser C.M."/>
            <person name="Hine E."/>
            <person name="Shefchek K.A."/>
            <person name="Das S.P."/>
            <person name="Tettelin H."/>
        </authorList>
    </citation>
    <scope>NUCLEOTIDE SEQUENCE [LARGE SCALE GENOMIC DNA]</scope>
    <source>
        <strain evidence="2 3">Harvey</strain>
    </source>
</reference>
<feature type="domain" description="PE" evidence="1">
    <location>
        <begin position="1"/>
        <end position="84"/>
    </location>
</feature>
<protein>
    <submittedName>
        <fullName evidence="2">PE family protein</fullName>
    </submittedName>
</protein>
<proteinExistence type="predicted"/>
<keyword evidence="3" id="KW-1185">Reference proteome</keyword>
<sequence>MLTSAATDLEGIASALSTANLAAAVPTTGMLAAGADEVSAAVASLFAGYGQAYQSISLQANAFQAQFIQAINGAGGAYVAAEAASTSPLQAFEDTVLGVINAPTQTLLGRPLIGDGAAGTVANPNGGAGGFLYGNGGNGFSQTTAGVAGGPAALRA</sequence>
<name>A0ABN0QNT0_MYCUL</name>
<dbReference type="SUPFAM" id="SSF140459">
    <property type="entry name" value="PE/PPE dimer-like"/>
    <property type="match status" value="1"/>
</dbReference>
<evidence type="ECO:0000313" key="3">
    <source>
        <dbReference type="Proteomes" id="UP000020681"/>
    </source>
</evidence>
<dbReference type="Gene3D" id="1.10.287.850">
    <property type="entry name" value="HP0062-like domain"/>
    <property type="match status" value="1"/>
</dbReference>
<accession>A0ABN0QNT0</accession>
<dbReference type="InterPro" id="IPR038332">
    <property type="entry name" value="PPE_sf"/>
</dbReference>
<gene>
    <name evidence="2" type="ORF">I551_7101</name>
</gene>
<evidence type="ECO:0000259" key="1">
    <source>
        <dbReference type="Pfam" id="PF00934"/>
    </source>
</evidence>